<evidence type="ECO:0008006" key="4">
    <source>
        <dbReference type="Google" id="ProtNLM"/>
    </source>
</evidence>
<reference evidence="2" key="1">
    <citation type="submission" date="2013-10" db="EMBL/GenBank/DDBJ databases">
        <title>Genomic analysis of the causative agents of coccidiosis in chickens.</title>
        <authorList>
            <person name="Reid A.J."/>
            <person name="Blake D."/>
            <person name="Billington K."/>
            <person name="Browne H."/>
            <person name="Dunn M."/>
            <person name="Hung S."/>
            <person name="Kawahara F."/>
            <person name="Miranda-Saavedra D."/>
            <person name="Mourier T."/>
            <person name="Nagra H."/>
            <person name="Otto T.D."/>
            <person name="Rawlings N."/>
            <person name="Sanchez A."/>
            <person name="Sanders M."/>
            <person name="Subramaniam C."/>
            <person name="Tay Y."/>
            <person name="Dear P."/>
            <person name="Doerig C."/>
            <person name="Gruber A."/>
            <person name="Parkinson J."/>
            <person name="Shirley M."/>
            <person name="Wan K.L."/>
            <person name="Berriman M."/>
            <person name="Tomley F."/>
            <person name="Pain A."/>
        </authorList>
    </citation>
    <scope>NUCLEOTIDE SEQUENCE [LARGE SCALE GENOMIC DNA]</scope>
    <source>
        <strain evidence="2">Houghton</strain>
    </source>
</reference>
<dbReference type="VEuPathDB" id="ToxoDB:ETH2_0916000"/>
<sequence>MEMLRGLLSGSRTPEFKTAVAKQILKATSSSSSSSSSRTTELLHSIVPALVQTIRAPDATNSGSNLSLLHLCTASLVNLSAGDPRTKEILLEGGIHNACVALLKCKEQTITLSVVLLLLNLTKLAAHRQQFLAAGGLYPIVDLLMHNYASDLAERRPLLSGLMGVVGQLANDETAHAEMILFAIKQLCRGRWQLQHRVSVHLVKSLAAALFEFDNVEFVAAALSLLQTLTNYKPNCFDMKAAGIQEALLSVLRRTKLDTLYHRVANLQERINAQTKYDYFSV</sequence>
<dbReference type="Proteomes" id="UP000030747">
    <property type="component" value="Unassembled WGS sequence"/>
</dbReference>
<feature type="repeat" description="ARM" evidence="1">
    <location>
        <begin position="45"/>
        <end position="94"/>
    </location>
</feature>
<evidence type="ECO:0000256" key="1">
    <source>
        <dbReference type="PROSITE-ProRule" id="PRU00259"/>
    </source>
</evidence>
<evidence type="ECO:0000313" key="2">
    <source>
        <dbReference type="EMBL" id="CDJ38018.1"/>
    </source>
</evidence>
<dbReference type="VEuPathDB" id="ToxoDB:ETH_00025615"/>
<dbReference type="InterPro" id="IPR011989">
    <property type="entry name" value="ARM-like"/>
</dbReference>
<dbReference type="SUPFAM" id="SSF48371">
    <property type="entry name" value="ARM repeat"/>
    <property type="match status" value="1"/>
</dbReference>
<dbReference type="InterPro" id="IPR000225">
    <property type="entry name" value="Armadillo"/>
</dbReference>
<evidence type="ECO:0000313" key="3">
    <source>
        <dbReference type="Proteomes" id="UP000030747"/>
    </source>
</evidence>
<dbReference type="GeneID" id="25254233"/>
<dbReference type="OrthoDB" id="364513at2759"/>
<keyword evidence="3" id="KW-1185">Reference proteome</keyword>
<dbReference type="OMA" id="ETAHAEM"/>
<accession>U6KRF1</accession>
<dbReference type="RefSeq" id="XP_013228856.1">
    <property type="nucleotide sequence ID" value="XM_013373402.1"/>
</dbReference>
<proteinExistence type="predicted"/>
<dbReference type="PROSITE" id="PS50176">
    <property type="entry name" value="ARM_REPEAT"/>
    <property type="match status" value="1"/>
</dbReference>
<reference evidence="2" key="2">
    <citation type="submission" date="2013-10" db="EMBL/GenBank/DDBJ databases">
        <authorList>
            <person name="Aslett M."/>
        </authorList>
    </citation>
    <scope>NUCLEOTIDE SEQUENCE [LARGE SCALE GENOMIC DNA]</scope>
    <source>
        <strain evidence="2">Houghton</strain>
    </source>
</reference>
<name>U6KRF1_EIMTE</name>
<protein>
    <recommendedName>
        <fullName evidence="4">Armadillo/beta-catenin-like repeat-containing protein</fullName>
    </recommendedName>
</protein>
<dbReference type="AlphaFoldDB" id="U6KRF1"/>
<organism evidence="2 3">
    <name type="scientific">Eimeria tenella</name>
    <name type="common">Coccidian parasite</name>
    <dbReference type="NCBI Taxonomy" id="5802"/>
    <lineage>
        <taxon>Eukaryota</taxon>
        <taxon>Sar</taxon>
        <taxon>Alveolata</taxon>
        <taxon>Apicomplexa</taxon>
        <taxon>Conoidasida</taxon>
        <taxon>Coccidia</taxon>
        <taxon>Eucoccidiorida</taxon>
        <taxon>Eimeriorina</taxon>
        <taxon>Eimeriidae</taxon>
        <taxon>Eimeria</taxon>
    </lineage>
</organism>
<dbReference type="InterPro" id="IPR016024">
    <property type="entry name" value="ARM-type_fold"/>
</dbReference>
<gene>
    <name evidence="2" type="ORF">ETH_00025615</name>
</gene>
<dbReference type="EMBL" id="HG673805">
    <property type="protein sequence ID" value="CDJ38018.1"/>
    <property type="molecule type" value="Genomic_DNA"/>
</dbReference>
<dbReference type="Gene3D" id="1.25.10.10">
    <property type="entry name" value="Leucine-rich Repeat Variant"/>
    <property type="match status" value="1"/>
</dbReference>